<dbReference type="AlphaFoldDB" id="A0A1B8AU27"/>
<evidence type="ECO:0000313" key="3">
    <source>
        <dbReference type="Proteomes" id="UP000091967"/>
    </source>
</evidence>
<dbReference type="GO" id="GO:0003677">
    <property type="term" value="F:DNA binding"/>
    <property type="evidence" value="ECO:0007669"/>
    <property type="project" value="InterPro"/>
</dbReference>
<organism evidence="2 3">
    <name type="scientific">Fusarium poae</name>
    <dbReference type="NCBI Taxonomy" id="36050"/>
    <lineage>
        <taxon>Eukaryota</taxon>
        <taxon>Fungi</taxon>
        <taxon>Dikarya</taxon>
        <taxon>Ascomycota</taxon>
        <taxon>Pezizomycotina</taxon>
        <taxon>Sordariomycetes</taxon>
        <taxon>Hypocreomycetidae</taxon>
        <taxon>Hypocreales</taxon>
        <taxon>Nectriaceae</taxon>
        <taxon>Fusarium</taxon>
    </lineage>
</organism>
<dbReference type="Proteomes" id="UP000091967">
    <property type="component" value="Unassembled WGS sequence"/>
</dbReference>
<dbReference type="InterPro" id="IPR036397">
    <property type="entry name" value="RNaseH_sf"/>
</dbReference>
<dbReference type="EMBL" id="LYXU01000002">
    <property type="protein sequence ID" value="OBS23970.1"/>
    <property type="molecule type" value="Genomic_DNA"/>
</dbReference>
<gene>
    <name evidence="2" type="ORF">FPOA_04518</name>
</gene>
<reference evidence="2 3" key="1">
    <citation type="submission" date="2016-06" db="EMBL/GenBank/DDBJ databases">
        <title>Living apart together: crosstalk between the core and supernumerary genomes in a fungal plant pathogen.</title>
        <authorList>
            <person name="Vanheule A."/>
            <person name="Audenaert K."/>
            <person name="Warris S."/>
            <person name="Van De Geest H."/>
            <person name="Schijlen E."/>
            <person name="Hofte M."/>
            <person name="De Saeger S."/>
            <person name="Haesaert G."/>
            <person name="Waalwijk C."/>
            <person name="Van Der Lee T."/>
        </authorList>
    </citation>
    <scope>NUCLEOTIDE SEQUENCE [LARGE SCALE GENOMIC DNA]</scope>
    <source>
        <strain evidence="2 3">2516</strain>
    </source>
</reference>
<keyword evidence="3" id="KW-1185">Reference proteome</keyword>
<name>A0A1B8AU27_FUSPO</name>
<accession>A0A1B8AU27</accession>
<dbReference type="GO" id="GO:0006313">
    <property type="term" value="P:DNA transposition"/>
    <property type="evidence" value="ECO:0007669"/>
    <property type="project" value="InterPro"/>
</dbReference>
<evidence type="ECO:0000313" key="2">
    <source>
        <dbReference type="EMBL" id="OBS23970.1"/>
    </source>
</evidence>
<dbReference type="OMA" id="NARRTPM"/>
<evidence type="ECO:0000259" key="1">
    <source>
        <dbReference type="Pfam" id="PF01498"/>
    </source>
</evidence>
<dbReference type="Gene3D" id="3.30.420.10">
    <property type="entry name" value="Ribonuclease H-like superfamily/Ribonuclease H"/>
    <property type="match status" value="1"/>
</dbReference>
<dbReference type="STRING" id="36050.A0A1B8AU27"/>
<feature type="domain" description="Transposase Tc1-like" evidence="1">
    <location>
        <begin position="200"/>
        <end position="270"/>
    </location>
</feature>
<proteinExistence type="predicted"/>
<sequence length="486" mass="54209">MAQYIDFAPAPVSAPLPTRPLSTPPVQDPLFFTHLIDKRFGLDKTKDGPADEHQAWAMSYNKQLASQQLRSSQQYDQIAALQSMTSDLHAKPADPQLLRNISQAEQLLGASTLPSDAQILGAELLHAQGWSKEAVAKQVQYPLPDQVAAEVSSRLDLRIKTRAQARLQARGKTTPSSSALNPLALSIRPKVPTLTNDQIRQLVEFVQSNPNARRTPMAKIPSALGFDCSERTITLALGRKGFKCSPAITRPRIDEKTRQLRLNFARDHLHWTAEQWESVLFYAEMRVPLNEQAEQVFVTRKSDEDIHPDCINFEPVSPTDYTNSNVYFAYLSGAAGTGHLRSWTRHSNREHGPLGPASWYFNIFPSLVNFFRDHSVGPRFALSPDLPAHCNVTIKDGLRGGHKPILHLPPASPDLNPITEIFGTITANLEADKANSLFGGVTEYRIDDVVRDTWEGISKEYLGELIGSMPKRCQDVIDADGWYTRF</sequence>
<protein>
    <recommendedName>
        <fullName evidence="1">Transposase Tc1-like domain-containing protein</fullName>
    </recommendedName>
</protein>
<dbReference type="GO" id="GO:0015074">
    <property type="term" value="P:DNA integration"/>
    <property type="evidence" value="ECO:0007669"/>
    <property type="project" value="InterPro"/>
</dbReference>
<dbReference type="InterPro" id="IPR002492">
    <property type="entry name" value="Transposase_Tc1-like"/>
</dbReference>
<dbReference type="Pfam" id="PF01498">
    <property type="entry name" value="HTH_Tnp_Tc3_2"/>
    <property type="match status" value="1"/>
</dbReference>
<comment type="caution">
    <text evidence="2">The sequence shown here is derived from an EMBL/GenBank/DDBJ whole genome shotgun (WGS) entry which is preliminary data.</text>
</comment>